<feature type="compositionally biased region" description="Polar residues" evidence="1">
    <location>
        <begin position="7"/>
        <end position="26"/>
    </location>
</feature>
<organism evidence="3 4">
    <name type="scientific">Reticulomyxa filosa</name>
    <dbReference type="NCBI Taxonomy" id="46433"/>
    <lineage>
        <taxon>Eukaryota</taxon>
        <taxon>Sar</taxon>
        <taxon>Rhizaria</taxon>
        <taxon>Retaria</taxon>
        <taxon>Foraminifera</taxon>
        <taxon>Monothalamids</taxon>
        <taxon>Reticulomyxidae</taxon>
        <taxon>Reticulomyxa</taxon>
    </lineage>
</organism>
<sequence>EIRKTKSLISQTTPKRLLSNISSPTTAGVGKAEDGQHSGNGVKETDSHGNGDGGNEDGDEESGSGSSVEKSLQHWQQLVSGGKLLCKKYNICKSIKFYDTLGKIGKIQLVQSVNQIKKYLQILAVTNNQLQHYDVLKWFGSQKNTKEKKRNLSGIKINPKDIIDALHKLALDLSWNLLSSIHKKAHSITDDVQWNELTNDLLDVRSQLFPFVPKERITMQFFQIVLTTCHFEFVRYFIFFYYFYYYLNFHRFYLFCLVERSLLPLPKKENRCKKHRHLYQQTIL</sequence>
<keyword evidence="2" id="KW-0812">Transmembrane</keyword>
<accession>X6MYG7</accession>
<feature type="non-terminal residue" evidence="3">
    <location>
        <position position="1"/>
    </location>
</feature>
<protein>
    <submittedName>
        <fullName evidence="3">Uncharacterized protein</fullName>
    </submittedName>
</protein>
<name>X6MYG7_RETFI</name>
<keyword evidence="4" id="KW-1185">Reference proteome</keyword>
<keyword evidence="2" id="KW-0472">Membrane</keyword>
<feature type="transmembrane region" description="Helical" evidence="2">
    <location>
        <begin position="221"/>
        <end position="244"/>
    </location>
</feature>
<feature type="region of interest" description="Disordered" evidence="1">
    <location>
        <begin position="1"/>
        <end position="68"/>
    </location>
</feature>
<gene>
    <name evidence="3" type="ORF">RFI_18573</name>
</gene>
<reference evidence="3 4" key="1">
    <citation type="journal article" date="2013" name="Curr. Biol.">
        <title>The Genome of the Foraminiferan Reticulomyxa filosa.</title>
        <authorList>
            <person name="Glockner G."/>
            <person name="Hulsmann N."/>
            <person name="Schleicher M."/>
            <person name="Noegel A.A."/>
            <person name="Eichinger L."/>
            <person name="Gallinger C."/>
            <person name="Pawlowski J."/>
            <person name="Sierra R."/>
            <person name="Euteneuer U."/>
            <person name="Pillet L."/>
            <person name="Moustafa A."/>
            <person name="Platzer M."/>
            <person name="Groth M."/>
            <person name="Szafranski K."/>
            <person name="Schliwa M."/>
        </authorList>
    </citation>
    <scope>NUCLEOTIDE SEQUENCE [LARGE SCALE GENOMIC DNA]</scope>
</reference>
<evidence type="ECO:0000313" key="4">
    <source>
        <dbReference type="Proteomes" id="UP000023152"/>
    </source>
</evidence>
<evidence type="ECO:0000256" key="1">
    <source>
        <dbReference type="SAM" id="MobiDB-lite"/>
    </source>
</evidence>
<comment type="caution">
    <text evidence="3">The sequence shown here is derived from an EMBL/GenBank/DDBJ whole genome shotgun (WGS) entry which is preliminary data.</text>
</comment>
<dbReference type="EMBL" id="ASPP01014549">
    <property type="protein sequence ID" value="ETO18678.1"/>
    <property type="molecule type" value="Genomic_DNA"/>
</dbReference>
<dbReference type="Proteomes" id="UP000023152">
    <property type="component" value="Unassembled WGS sequence"/>
</dbReference>
<proteinExistence type="predicted"/>
<keyword evidence="2" id="KW-1133">Transmembrane helix</keyword>
<dbReference type="AlphaFoldDB" id="X6MYG7"/>
<evidence type="ECO:0000313" key="3">
    <source>
        <dbReference type="EMBL" id="ETO18678.1"/>
    </source>
</evidence>
<evidence type="ECO:0000256" key="2">
    <source>
        <dbReference type="SAM" id="Phobius"/>
    </source>
</evidence>